<dbReference type="Gene3D" id="1.10.10.10">
    <property type="entry name" value="Winged helix-like DNA-binding domain superfamily/Winged helix DNA-binding domain"/>
    <property type="match status" value="1"/>
</dbReference>
<gene>
    <name evidence="3" type="ORF">HNY73_003194</name>
</gene>
<reference evidence="3" key="2">
    <citation type="submission" date="2020-06" db="EMBL/GenBank/DDBJ databases">
        <authorList>
            <person name="Sheffer M."/>
        </authorList>
    </citation>
    <scope>NUCLEOTIDE SEQUENCE</scope>
</reference>
<dbReference type="GO" id="GO:0035556">
    <property type="term" value="P:intracellular signal transduction"/>
    <property type="evidence" value="ECO:0007669"/>
    <property type="project" value="InterPro"/>
</dbReference>
<evidence type="ECO:0000256" key="1">
    <source>
        <dbReference type="SAM" id="MobiDB-lite"/>
    </source>
</evidence>
<organism evidence="3 4">
    <name type="scientific">Argiope bruennichi</name>
    <name type="common">Wasp spider</name>
    <name type="synonym">Aranea bruennichi</name>
    <dbReference type="NCBI Taxonomy" id="94029"/>
    <lineage>
        <taxon>Eukaryota</taxon>
        <taxon>Metazoa</taxon>
        <taxon>Ecdysozoa</taxon>
        <taxon>Arthropoda</taxon>
        <taxon>Chelicerata</taxon>
        <taxon>Arachnida</taxon>
        <taxon>Araneae</taxon>
        <taxon>Araneomorphae</taxon>
        <taxon>Entelegynae</taxon>
        <taxon>Araneoidea</taxon>
        <taxon>Araneidae</taxon>
        <taxon>Argiope</taxon>
    </lineage>
</organism>
<dbReference type="OMA" id="SWMNATP"/>
<dbReference type="PANTHER" id="PTHR13179">
    <property type="entry name" value="DEP DOMAIN CONTAINING PROTEIN 5"/>
    <property type="match status" value="1"/>
</dbReference>
<dbReference type="InterPro" id="IPR036388">
    <property type="entry name" value="WH-like_DNA-bd_sf"/>
</dbReference>
<dbReference type="Proteomes" id="UP000807504">
    <property type="component" value="Unassembled WGS sequence"/>
</dbReference>
<dbReference type="GO" id="GO:0005765">
    <property type="term" value="C:lysosomal membrane"/>
    <property type="evidence" value="ECO:0007669"/>
    <property type="project" value="TreeGrafter"/>
</dbReference>
<sequence>MRTFKLLVHGKNFSEESLLISSKDYPFLAVNDIVEITSNEDDCSNTVLLQVTSFSNEMSQKGCISIDQSIANKFQLKQYMEVIVKVIENLRDVSLDSVELTFKDQYLARSDMWRLKNHLINTCLYAEKKLDYFGIRCQVLEMYMQGEKVASGMVTADTKIVYRSASSMVYLFLQMSSEMWDYDINGDLYFEKAIDGFLPDLFSKWKKLHCNHDVTIVLFSRTFYSADNIEEFPEDMRECLQQDYKGRFFEDFYRVAVQNERYDDWTPTIVLLKKLINQYQDTVLKHHEKPGVKVPKARNSQASQGNFLEVLNMSLNVFEKHYMDRSFDRTGQLSVVITPGVGYFEVDRELTIITKQRIIDNGIGSDLVCLGEQPLHAVPLFKFHNKQLPQSTPSVADDYNMPHWINLSFYSMQSQSIYNDFVPRIKLPTYYPEESDEKETGSSQSKRSRHASQPDPSFPVLFDYDEYDRNVFNVPTHSNTMRQTMSLQRPRKRKDTPPTSYVMNLPQNHSAEEISRLTSSEPVPIFQYSQSHASSAAIAIPHSTQHYSTIPSSYQSSLEAENVPSGHYTREYFESEVSPPSRVVIGSDPSSESTVNKQELTQRLKALVNPFNPSQITIKLTSNRRRWTHVFPLGPTGIFMQQHHYQAIPQISAATLISVDKSFNNYDCPFQRSSLFSYDFDGLDHKSNTLSRREIHSSSSNMSSNLGDVRSPNSASRMSSSLQPSDNMSMLWGISVEQEWTPAVTTGVDWKSLVIPACLPITTDYFPDRRSLQIDYVISDYNLLPEDIIAENAVPRYFQNDEDAVRHPLTTSEVYKELICQRLQQGFQIIVLSKLSSYPVSQVSSSPQYSSAIFKGPTSIEQEEYLLSIGRIFHRLNLDGPRITVTQYRPRHPHREIKIHYCYRFHAPDSDTYGVSWVDFTSERLENYNWNYLDHYICMRGEGEFELKESLKYWRLRMLLLPAGQPETRKIIEGSERCDLYHEFSEDDKTQQKVGVLKFLEVMNKIKRASSKKPKIKFPSMLPPRRSSIGHASLGVSSVSSLRDRVGSNRVHDRPRMRSNSARMGARPEPVLPTGRVSPATEADGRITIPKPESSLTSSNETFDDFPTDVKKLSESSSDKEIIEAMKNSQDGLNFISKVGWPAYTFISAEAVSWLIEHIEGLLVEQQAIKILQNLLDKDLICHVSRTKSHSFIYGFYLYYIGSANDQDVKAWDKDELSEKDAIYLFEREWMEVELSPSFSELPTVESYNFPSDEDIWSTPYLSTNKLKFKSCNIQIDQGTKSGRQEWGQLRYMNIYRPYETFELVVEWMVATGNKAAELVQSWARKSNQYSLQLVPIPSDPFALPFSNDSDPLRGPIFIPLDLSCLMETSVQAFDEEGLLKLQEKILCKFGFIPYRNPDASAPPQYVHVSGSMFIMLPVRPKESKKINGKHLAAKPLDLHQISSPHDEYITRHFSGVKNKRLSLLNAETDTKIGFLWSWNYMITKRWKNAGTVDENFMRKVMRDFRSFCLNQNSRLEDFWKYSDMSEFSQDHSIVMDLES</sequence>
<evidence type="ECO:0000313" key="4">
    <source>
        <dbReference type="Proteomes" id="UP000807504"/>
    </source>
</evidence>
<dbReference type="PANTHER" id="PTHR13179:SF8">
    <property type="entry name" value="GATOR COMPLEX PROTEIN DEPDC5"/>
    <property type="match status" value="1"/>
</dbReference>
<dbReference type="InterPro" id="IPR027244">
    <property type="entry name" value="IML1"/>
</dbReference>
<dbReference type="Pfam" id="PF00610">
    <property type="entry name" value="DEP"/>
    <property type="match status" value="1"/>
</dbReference>
<feature type="compositionally biased region" description="Basic and acidic residues" evidence="1">
    <location>
        <begin position="1042"/>
        <end position="1056"/>
    </location>
</feature>
<dbReference type="InterPro" id="IPR055213">
    <property type="entry name" value="IML1_double_psi_beta_barrel"/>
</dbReference>
<dbReference type="PROSITE" id="PS50186">
    <property type="entry name" value="DEP"/>
    <property type="match status" value="1"/>
</dbReference>
<protein>
    <submittedName>
        <fullName evidence="3">GATOR complex protein Iml1 like protein</fullName>
    </submittedName>
</protein>
<dbReference type="GO" id="GO:0034198">
    <property type="term" value="P:cellular response to amino acid starvation"/>
    <property type="evidence" value="ECO:0007669"/>
    <property type="project" value="TreeGrafter"/>
</dbReference>
<feature type="domain" description="DEP" evidence="2">
    <location>
        <begin position="1145"/>
        <end position="1228"/>
    </location>
</feature>
<dbReference type="InterPro" id="IPR045838">
    <property type="entry name" value="DEPDC5_CTD"/>
</dbReference>
<comment type="caution">
    <text evidence="3">The sequence shown here is derived from an EMBL/GenBank/DDBJ whole genome shotgun (WGS) entry which is preliminary data.</text>
</comment>
<feature type="region of interest" description="Disordered" evidence="1">
    <location>
        <begin position="432"/>
        <end position="459"/>
    </location>
</feature>
<accession>A0A8T0FW74</accession>
<evidence type="ECO:0000313" key="3">
    <source>
        <dbReference type="EMBL" id="KAF8795331.1"/>
    </source>
</evidence>
<dbReference type="Pfam" id="PF23013">
    <property type="entry name" value="IML1_N"/>
    <property type="match status" value="1"/>
</dbReference>
<keyword evidence="4" id="KW-1185">Reference proteome</keyword>
<feature type="region of interest" description="Disordered" evidence="1">
    <location>
        <begin position="691"/>
        <end position="724"/>
    </location>
</feature>
<dbReference type="InterPro" id="IPR048255">
    <property type="entry name" value="IML1_N"/>
</dbReference>
<dbReference type="GO" id="GO:1990130">
    <property type="term" value="C:GATOR1 complex"/>
    <property type="evidence" value="ECO:0007669"/>
    <property type="project" value="TreeGrafter"/>
</dbReference>
<dbReference type="Pfam" id="PF19418">
    <property type="entry name" value="DEPDC5_CTD"/>
    <property type="match status" value="1"/>
</dbReference>
<feature type="region of interest" description="Disordered" evidence="1">
    <location>
        <begin position="480"/>
        <end position="504"/>
    </location>
</feature>
<evidence type="ECO:0000259" key="2">
    <source>
        <dbReference type="PROSITE" id="PS50186"/>
    </source>
</evidence>
<name>A0A8T0FW74_ARGBR</name>
<dbReference type="GO" id="GO:1904262">
    <property type="term" value="P:negative regulation of TORC1 signaling"/>
    <property type="evidence" value="ECO:0007669"/>
    <property type="project" value="TreeGrafter"/>
</dbReference>
<proteinExistence type="predicted"/>
<feature type="region of interest" description="Disordered" evidence="1">
    <location>
        <begin position="1040"/>
        <end position="1101"/>
    </location>
</feature>
<dbReference type="InterPro" id="IPR036390">
    <property type="entry name" value="WH_DNA-bd_sf"/>
</dbReference>
<dbReference type="OrthoDB" id="39497at2759"/>
<feature type="compositionally biased region" description="Low complexity" evidence="1">
    <location>
        <begin position="697"/>
        <end position="721"/>
    </location>
</feature>
<dbReference type="SMART" id="SM00049">
    <property type="entry name" value="DEP"/>
    <property type="match status" value="1"/>
</dbReference>
<dbReference type="GO" id="GO:0010508">
    <property type="term" value="P:positive regulation of autophagy"/>
    <property type="evidence" value="ECO:0007669"/>
    <property type="project" value="TreeGrafter"/>
</dbReference>
<dbReference type="InterPro" id="IPR000591">
    <property type="entry name" value="DEP_dom"/>
</dbReference>
<dbReference type="Pfam" id="PF12257">
    <property type="entry name" value="IML1"/>
    <property type="match status" value="1"/>
</dbReference>
<dbReference type="EMBL" id="JABXBU010000002">
    <property type="protein sequence ID" value="KAF8795331.1"/>
    <property type="molecule type" value="Genomic_DNA"/>
</dbReference>
<dbReference type="GO" id="GO:0005096">
    <property type="term" value="F:GTPase activator activity"/>
    <property type="evidence" value="ECO:0007669"/>
    <property type="project" value="InterPro"/>
</dbReference>
<dbReference type="SUPFAM" id="SSF46785">
    <property type="entry name" value="Winged helix' DNA-binding domain"/>
    <property type="match status" value="1"/>
</dbReference>
<reference evidence="3" key="1">
    <citation type="journal article" date="2020" name="bioRxiv">
        <title>Chromosome-level reference genome of the European wasp spider Argiope bruennichi: a resource for studies on range expansion and evolutionary adaptation.</title>
        <authorList>
            <person name="Sheffer M.M."/>
            <person name="Hoppe A."/>
            <person name="Krehenwinkel H."/>
            <person name="Uhl G."/>
            <person name="Kuss A.W."/>
            <person name="Jensen L."/>
            <person name="Jensen C."/>
            <person name="Gillespie R.G."/>
            <person name="Hoff K.J."/>
            <person name="Prost S."/>
        </authorList>
    </citation>
    <scope>NUCLEOTIDE SEQUENCE</scope>
</reference>